<dbReference type="EMBL" id="CP049869">
    <property type="protein sequence ID" value="QIK78332.1"/>
    <property type="molecule type" value="Genomic_DNA"/>
</dbReference>
<reference evidence="1 2" key="1">
    <citation type="submission" date="2020-03" db="EMBL/GenBank/DDBJ databases">
        <title>Sphingomonas sp. nov., isolated from fish.</title>
        <authorList>
            <person name="Hyun D.-W."/>
            <person name="Bae J.-W."/>
        </authorList>
    </citation>
    <scope>NUCLEOTIDE SEQUENCE [LARGE SCALE GENOMIC DNA]</scope>
    <source>
        <strain evidence="1 2">HDW15B</strain>
    </source>
</reference>
<evidence type="ECO:0000313" key="1">
    <source>
        <dbReference type="EMBL" id="QIK78332.1"/>
    </source>
</evidence>
<keyword evidence="2" id="KW-1185">Reference proteome</keyword>
<accession>A0A6G7YNL5</accession>
<organism evidence="1 2">
    <name type="scientific">Sphingomonas piscis</name>
    <dbReference type="NCBI Taxonomy" id="2714943"/>
    <lineage>
        <taxon>Bacteria</taxon>
        <taxon>Pseudomonadati</taxon>
        <taxon>Pseudomonadota</taxon>
        <taxon>Alphaproteobacteria</taxon>
        <taxon>Sphingomonadales</taxon>
        <taxon>Sphingomonadaceae</taxon>
        <taxon>Sphingomonas</taxon>
    </lineage>
</organism>
<dbReference type="RefSeq" id="WP_166410725.1">
    <property type="nucleotide sequence ID" value="NZ_CP049869.1"/>
</dbReference>
<dbReference type="Proteomes" id="UP000503222">
    <property type="component" value="Chromosome"/>
</dbReference>
<name>A0A6G7YNL5_9SPHN</name>
<sequence>MSDDDFRYFQRRERQERIAAKAAPTLGARRAHQEMALRYSVLLMWGDPAQLAA</sequence>
<gene>
    <name evidence="1" type="ORF">G7077_04865</name>
</gene>
<dbReference type="AlphaFoldDB" id="A0A6G7YNL5"/>
<evidence type="ECO:0000313" key="2">
    <source>
        <dbReference type="Proteomes" id="UP000503222"/>
    </source>
</evidence>
<dbReference type="KEGG" id="spii:G7077_04865"/>
<protein>
    <submittedName>
        <fullName evidence="1">Uncharacterized protein</fullName>
    </submittedName>
</protein>
<proteinExistence type="predicted"/>